<dbReference type="RefSeq" id="WP_304124152.1">
    <property type="nucleotide sequence ID" value="NZ_DYZA01000245.1"/>
</dbReference>
<dbReference type="CDD" id="cd02509">
    <property type="entry name" value="GDP-M1P_Guanylyltransferase"/>
    <property type="match status" value="1"/>
</dbReference>
<dbReference type="Pfam" id="PF22640">
    <property type="entry name" value="ManC_GMP_beta-helix"/>
    <property type="match status" value="1"/>
</dbReference>
<keyword evidence="6" id="KW-0342">GTP-binding</keyword>
<dbReference type="GO" id="GO:0004475">
    <property type="term" value="F:mannose-1-phosphate guanylyltransferase (GTP) activity"/>
    <property type="evidence" value="ECO:0007669"/>
    <property type="project" value="UniProtKB-EC"/>
</dbReference>
<dbReference type="Proteomes" id="UP000698963">
    <property type="component" value="Unassembled WGS sequence"/>
</dbReference>
<evidence type="ECO:0000313" key="13">
    <source>
        <dbReference type="Proteomes" id="UP000698963"/>
    </source>
</evidence>
<dbReference type="GO" id="GO:0016853">
    <property type="term" value="F:isomerase activity"/>
    <property type="evidence" value="ECO:0007669"/>
    <property type="project" value="UniProtKB-KW"/>
</dbReference>
<dbReference type="InterPro" id="IPR014710">
    <property type="entry name" value="RmlC-like_jellyroll"/>
</dbReference>
<name>A0A921DSN7_9BACT</name>
<dbReference type="InterPro" id="IPR005835">
    <property type="entry name" value="NTP_transferase_dom"/>
</dbReference>
<evidence type="ECO:0000259" key="10">
    <source>
        <dbReference type="Pfam" id="PF01050"/>
    </source>
</evidence>
<dbReference type="GO" id="GO:0009298">
    <property type="term" value="P:GDP-mannose biosynthetic process"/>
    <property type="evidence" value="ECO:0007669"/>
    <property type="project" value="TreeGrafter"/>
</dbReference>
<dbReference type="SUPFAM" id="SSF51182">
    <property type="entry name" value="RmlC-like cupins"/>
    <property type="match status" value="1"/>
</dbReference>
<dbReference type="EMBL" id="DYZA01000245">
    <property type="protein sequence ID" value="HJD98346.1"/>
    <property type="molecule type" value="Genomic_DNA"/>
</dbReference>
<evidence type="ECO:0000256" key="1">
    <source>
        <dbReference type="ARBA" id="ARBA00006115"/>
    </source>
</evidence>
<dbReference type="Gene3D" id="2.60.120.10">
    <property type="entry name" value="Jelly Rolls"/>
    <property type="match status" value="1"/>
</dbReference>
<evidence type="ECO:0000313" key="12">
    <source>
        <dbReference type="EMBL" id="HJD98346.1"/>
    </source>
</evidence>
<organism evidence="12 13">
    <name type="scientific">Mailhella massiliensis</name>
    <dbReference type="NCBI Taxonomy" id="1903261"/>
    <lineage>
        <taxon>Bacteria</taxon>
        <taxon>Pseudomonadati</taxon>
        <taxon>Thermodesulfobacteriota</taxon>
        <taxon>Desulfovibrionia</taxon>
        <taxon>Desulfovibrionales</taxon>
        <taxon>Desulfovibrionaceae</taxon>
        <taxon>Mailhella</taxon>
    </lineage>
</organism>
<dbReference type="InterPro" id="IPR054566">
    <property type="entry name" value="ManC/GMP-like_b-helix"/>
</dbReference>
<comment type="caution">
    <text evidence="12">The sequence shown here is derived from an EMBL/GenBank/DDBJ whole genome shotgun (WGS) entry which is preliminary data.</text>
</comment>
<dbReference type="PANTHER" id="PTHR46390:SF1">
    <property type="entry name" value="MANNOSE-1-PHOSPHATE GUANYLYLTRANSFERASE"/>
    <property type="match status" value="1"/>
</dbReference>
<evidence type="ECO:0000256" key="5">
    <source>
        <dbReference type="ARBA" id="ARBA00022741"/>
    </source>
</evidence>
<dbReference type="CDD" id="cd02213">
    <property type="entry name" value="cupin_PMI_typeII_C"/>
    <property type="match status" value="1"/>
</dbReference>
<evidence type="ECO:0000256" key="2">
    <source>
        <dbReference type="ARBA" id="ARBA00012387"/>
    </source>
</evidence>
<reference evidence="12" key="1">
    <citation type="journal article" date="2021" name="PeerJ">
        <title>Extensive microbial diversity within the chicken gut microbiome revealed by metagenomics and culture.</title>
        <authorList>
            <person name="Gilroy R."/>
            <person name="Ravi A."/>
            <person name="Getino M."/>
            <person name="Pursley I."/>
            <person name="Horton D.L."/>
            <person name="Alikhan N.F."/>
            <person name="Baker D."/>
            <person name="Gharbi K."/>
            <person name="Hall N."/>
            <person name="Watson M."/>
            <person name="Adriaenssens E.M."/>
            <person name="Foster-Nyarko E."/>
            <person name="Jarju S."/>
            <person name="Secka A."/>
            <person name="Antonio M."/>
            <person name="Oren A."/>
            <person name="Chaudhuri R.R."/>
            <person name="La Ragione R."/>
            <person name="Hildebrand F."/>
            <person name="Pallen M.J."/>
        </authorList>
    </citation>
    <scope>NUCLEOTIDE SEQUENCE</scope>
    <source>
        <strain evidence="12">ChiGjej2B2-19336</strain>
    </source>
</reference>
<dbReference type="InterPro" id="IPR011051">
    <property type="entry name" value="RmlC_Cupin_sf"/>
</dbReference>
<gene>
    <name evidence="12" type="ORF">K8W16_11970</name>
</gene>
<dbReference type="NCBIfam" id="TIGR01479">
    <property type="entry name" value="GMP_PMI"/>
    <property type="match status" value="1"/>
</dbReference>
<dbReference type="FunFam" id="3.90.550.10:FF:000046">
    <property type="entry name" value="Mannose-1-phosphate guanylyltransferase (GDP)"/>
    <property type="match status" value="1"/>
</dbReference>
<comment type="catalytic activity">
    <reaction evidence="7">
        <text>alpha-D-mannose 1-phosphate + GTP + H(+) = GDP-alpha-D-mannose + diphosphate</text>
        <dbReference type="Rhea" id="RHEA:15229"/>
        <dbReference type="ChEBI" id="CHEBI:15378"/>
        <dbReference type="ChEBI" id="CHEBI:33019"/>
        <dbReference type="ChEBI" id="CHEBI:37565"/>
        <dbReference type="ChEBI" id="CHEBI:57527"/>
        <dbReference type="ChEBI" id="CHEBI:58409"/>
        <dbReference type="EC" id="2.7.7.13"/>
    </reaction>
</comment>
<dbReference type="InterPro" id="IPR006375">
    <property type="entry name" value="Man1P_GuaTrfase/Man6P_Isoase"/>
</dbReference>
<protein>
    <recommendedName>
        <fullName evidence="2">mannose-1-phosphate guanylyltransferase</fullName>
        <ecNumber evidence="2">2.7.7.13</ecNumber>
    </recommendedName>
</protein>
<dbReference type="InterPro" id="IPR049577">
    <property type="entry name" value="GMPP_N"/>
</dbReference>
<keyword evidence="12" id="KW-0413">Isomerase</keyword>
<dbReference type="FunFam" id="2.60.120.10:FF:000032">
    <property type="entry name" value="Mannose-1-phosphate guanylyltransferase/mannose-6-phosphate isomerase"/>
    <property type="match status" value="1"/>
</dbReference>
<comment type="similarity">
    <text evidence="1 8">Belongs to the mannose-6-phosphate isomerase type 2 family.</text>
</comment>
<evidence type="ECO:0000259" key="11">
    <source>
        <dbReference type="Pfam" id="PF22640"/>
    </source>
</evidence>
<keyword evidence="5" id="KW-0547">Nucleotide-binding</keyword>
<accession>A0A921DSN7</accession>
<dbReference type="Pfam" id="PF00483">
    <property type="entry name" value="NTP_transferase"/>
    <property type="match status" value="1"/>
</dbReference>
<feature type="domain" description="Nucleotidyl transferase" evidence="9">
    <location>
        <begin position="5"/>
        <end position="284"/>
    </location>
</feature>
<evidence type="ECO:0000256" key="6">
    <source>
        <dbReference type="ARBA" id="ARBA00023134"/>
    </source>
</evidence>
<dbReference type="AlphaFoldDB" id="A0A921DSN7"/>
<keyword evidence="4 12" id="KW-0548">Nucleotidyltransferase</keyword>
<evidence type="ECO:0000256" key="3">
    <source>
        <dbReference type="ARBA" id="ARBA00022679"/>
    </source>
</evidence>
<dbReference type="EC" id="2.7.7.13" evidence="2"/>
<dbReference type="InterPro" id="IPR051161">
    <property type="entry name" value="Mannose-6P_isomerase_type2"/>
</dbReference>
<evidence type="ECO:0000256" key="8">
    <source>
        <dbReference type="RuleBase" id="RU004190"/>
    </source>
</evidence>
<dbReference type="Gene3D" id="3.90.550.10">
    <property type="entry name" value="Spore Coat Polysaccharide Biosynthesis Protein SpsA, Chain A"/>
    <property type="match status" value="1"/>
</dbReference>
<dbReference type="GO" id="GO:0005525">
    <property type="term" value="F:GTP binding"/>
    <property type="evidence" value="ECO:0007669"/>
    <property type="project" value="UniProtKB-KW"/>
</dbReference>
<evidence type="ECO:0000256" key="4">
    <source>
        <dbReference type="ARBA" id="ARBA00022695"/>
    </source>
</evidence>
<proteinExistence type="inferred from homology"/>
<sequence>MNIQPVILCGGSGTRLWPASRAKYPKQFMILGNGDTLFKETLRRTDTLRDTEAPIVVSNDAYRFYAGASMREEGRAGSIILEPMSRNTAPAIALAAFAALEERDSLLLVLPSDHRFAHPEKFCEAVELARPSAEAGMLVTFGIQPSGPETGYGYIRRGGEREKGVFRVESFLEKPSLERASAMLAEGGYDWNSGIFFFKASVYLEELGRFAPDIRQAVQEAWKERVSDLGFVRPGASFCLSPSDSIDYAVMERTEKAVVVPVDCGWSDLGSWEAFYEVSPKDEKGNACEGDVITENARNCYLRSSGRLIAALDVHDLAVVETRDAILVTDRRKSQDVKHVVEKLKLEKRPEYDIHLKVYRPWGSYETLVLSDRFQVKRIVVDPGEENSLQLHYHRAEHWIVVSGTAEVTIGDTVRLLTENESIYVPLGTKHRIKNPGTIPLVFIEVQSGAYLGEDDIVRLQDDYGRAGEVKA</sequence>
<dbReference type="SUPFAM" id="SSF53448">
    <property type="entry name" value="Nucleotide-diphospho-sugar transferases"/>
    <property type="match status" value="1"/>
</dbReference>
<reference evidence="12" key="2">
    <citation type="submission" date="2021-09" db="EMBL/GenBank/DDBJ databases">
        <authorList>
            <person name="Gilroy R."/>
        </authorList>
    </citation>
    <scope>NUCLEOTIDE SEQUENCE</scope>
    <source>
        <strain evidence="12">ChiGjej2B2-19336</strain>
    </source>
</reference>
<feature type="domain" description="Mannose-6-phosphate isomerase type II C-terminal" evidence="10">
    <location>
        <begin position="349"/>
        <end position="462"/>
    </location>
</feature>
<evidence type="ECO:0000256" key="7">
    <source>
        <dbReference type="ARBA" id="ARBA00047343"/>
    </source>
</evidence>
<keyword evidence="3 12" id="KW-0808">Transferase</keyword>
<dbReference type="PANTHER" id="PTHR46390">
    <property type="entry name" value="MANNOSE-1-PHOSPHATE GUANYLYLTRANSFERASE"/>
    <property type="match status" value="1"/>
</dbReference>
<dbReference type="InterPro" id="IPR029044">
    <property type="entry name" value="Nucleotide-diphossugar_trans"/>
</dbReference>
<evidence type="ECO:0000259" key="9">
    <source>
        <dbReference type="Pfam" id="PF00483"/>
    </source>
</evidence>
<dbReference type="GO" id="GO:0000271">
    <property type="term" value="P:polysaccharide biosynthetic process"/>
    <property type="evidence" value="ECO:0007669"/>
    <property type="project" value="InterPro"/>
</dbReference>
<feature type="domain" description="MannoseP isomerase/GMP-like beta-helix" evidence="11">
    <location>
        <begin position="291"/>
        <end position="344"/>
    </location>
</feature>
<dbReference type="Pfam" id="PF01050">
    <property type="entry name" value="MannoseP_isomer"/>
    <property type="match status" value="1"/>
</dbReference>
<dbReference type="InterPro" id="IPR001538">
    <property type="entry name" value="Man6P_isomerase-2_C"/>
</dbReference>